<feature type="binding site" evidence="6">
    <location>
        <begin position="60"/>
        <end position="61"/>
    </location>
    <ligand>
        <name>FMN</name>
        <dbReference type="ChEBI" id="CHEBI:58210"/>
    </ligand>
</feature>
<dbReference type="NCBIfam" id="NF004231">
    <property type="entry name" value="PRK05679.1"/>
    <property type="match status" value="1"/>
</dbReference>
<comment type="catalytic activity">
    <reaction evidence="6">
        <text>pyridoxine 5'-phosphate + O2 = pyridoxal 5'-phosphate + H2O2</text>
        <dbReference type="Rhea" id="RHEA:15149"/>
        <dbReference type="ChEBI" id="CHEBI:15379"/>
        <dbReference type="ChEBI" id="CHEBI:16240"/>
        <dbReference type="ChEBI" id="CHEBI:58589"/>
        <dbReference type="ChEBI" id="CHEBI:597326"/>
        <dbReference type="EC" id="1.4.3.5"/>
    </reaction>
</comment>
<dbReference type="SUPFAM" id="SSF50475">
    <property type="entry name" value="FMN-binding split barrel"/>
    <property type="match status" value="1"/>
</dbReference>
<comment type="pathway">
    <text evidence="6">Cofactor metabolism; pyridoxal 5'-phosphate salvage; pyridoxal 5'-phosphate from pyridoxamine 5'-phosphate: step 1/1.</text>
</comment>
<evidence type="ECO:0000259" key="7">
    <source>
        <dbReference type="Pfam" id="PF01243"/>
    </source>
</evidence>
<dbReference type="GO" id="GO:0004733">
    <property type="term" value="F:pyridoxamine phosphate oxidase activity"/>
    <property type="evidence" value="ECO:0007669"/>
    <property type="project" value="UniProtKB-EC"/>
</dbReference>
<feature type="binding site" evidence="6">
    <location>
        <position position="169"/>
    </location>
    <ligand>
        <name>FMN</name>
        <dbReference type="ChEBI" id="CHEBI:58210"/>
    </ligand>
</feature>
<dbReference type="Pfam" id="PF01243">
    <property type="entry name" value="PNPOx_N"/>
    <property type="match status" value="1"/>
</dbReference>
<dbReference type="InterPro" id="IPR012349">
    <property type="entry name" value="Split_barrel_FMN-bd"/>
</dbReference>
<evidence type="ECO:0000256" key="4">
    <source>
        <dbReference type="ARBA" id="ARBA00023002"/>
    </source>
</evidence>
<comment type="similarity">
    <text evidence="1 6">Belongs to the pyridoxamine 5'-phosphate oxidase family.</text>
</comment>
<dbReference type="Pfam" id="PF10590">
    <property type="entry name" value="PNP_phzG_C"/>
    <property type="match status" value="1"/>
</dbReference>
<comment type="function">
    <text evidence="6">Catalyzes the oxidation of either pyridoxine 5'-phosphate (PNP) or pyridoxamine 5'-phosphate (PMP) into pyridoxal 5'-phosphate (PLP).</text>
</comment>
<gene>
    <name evidence="6 9" type="primary">pdxH</name>
    <name evidence="9" type="ORF">ABVT11_07425</name>
</gene>
<feature type="domain" description="Pyridoxamine 5'-phosphate oxidase N-terminal" evidence="7">
    <location>
        <begin position="18"/>
        <end position="140"/>
    </location>
</feature>
<keyword evidence="10" id="KW-1185">Reference proteome</keyword>
<dbReference type="Gene3D" id="2.30.110.10">
    <property type="entry name" value="Electron Transport, Fmn-binding Protein, Chain A"/>
    <property type="match status" value="1"/>
</dbReference>
<dbReference type="RefSeq" id="WP_345925087.1">
    <property type="nucleotide sequence ID" value="NZ_JBDIVF010000002.1"/>
</dbReference>
<proteinExistence type="inferred from homology"/>
<feature type="binding site" evidence="6">
    <location>
        <begin position="124"/>
        <end position="125"/>
    </location>
    <ligand>
        <name>FMN</name>
        <dbReference type="ChEBI" id="CHEBI:58210"/>
    </ligand>
</feature>
<feature type="binding site" evidence="6">
    <location>
        <position position="179"/>
    </location>
    <ligand>
        <name>FMN</name>
        <dbReference type="ChEBI" id="CHEBI:58210"/>
    </ligand>
</feature>
<evidence type="ECO:0000256" key="2">
    <source>
        <dbReference type="ARBA" id="ARBA00022630"/>
    </source>
</evidence>
<evidence type="ECO:0000256" key="6">
    <source>
        <dbReference type="HAMAP-Rule" id="MF_01629"/>
    </source>
</evidence>
<dbReference type="InterPro" id="IPR019740">
    <property type="entry name" value="Pyridox_Oxase_CS"/>
</dbReference>
<comment type="caution">
    <text evidence="6">Lacks conserved residue(s) required for the propagation of feature annotation.</text>
</comment>
<dbReference type="HAMAP" id="MF_01629">
    <property type="entry name" value="PdxH"/>
    <property type="match status" value="1"/>
</dbReference>
<sequence>MNTIAHAVPFDLFREWLDEAGKTEPNDPNAMSIASVGPDGMPSVRMVLLKGFDERGFVFYTNFGSQKGQELLAHPKAALCFHWKSLKRQVRVEGLVEQVSDAEADAYYASRARDSRIGAWASKQSQPMTGRFDLEQRVARFALKFGIGEIPRPEFWSGFRVIPTKIEFWRDKPFRLHERVVYRPAGDGGWTTDILFP</sequence>
<accession>A0ABV2CP18</accession>
<comment type="cofactor">
    <cofactor evidence="6">
        <name>FMN</name>
        <dbReference type="ChEBI" id="CHEBI:58210"/>
    </cofactor>
    <text evidence="6">Binds 1 FMN per subunit.</text>
</comment>
<feature type="binding site" evidence="6">
    <location>
        <begin position="45"/>
        <end position="50"/>
    </location>
    <ligand>
        <name>FMN</name>
        <dbReference type="ChEBI" id="CHEBI:58210"/>
    </ligand>
</feature>
<evidence type="ECO:0000259" key="8">
    <source>
        <dbReference type="Pfam" id="PF10590"/>
    </source>
</evidence>
<feature type="binding site" evidence="6">
    <location>
        <position position="111"/>
    </location>
    <ligand>
        <name>substrate</name>
    </ligand>
</feature>
<evidence type="ECO:0000313" key="9">
    <source>
        <dbReference type="EMBL" id="MET1489654.1"/>
    </source>
</evidence>
<feature type="binding site" evidence="6">
    <location>
        <position position="67"/>
    </location>
    <ligand>
        <name>FMN</name>
        <dbReference type="ChEBI" id="CHEBI:58210"/>
    </ligand>
</feature>
<evidence type="ECO:0000256" key="3">
    <source>
        <dbReference type="ARBA" id="ARBA00022643"/>
    </source>
</evidence>
<comment type="catalytic activity">
    <reaction evidence="6">
        <text>pyridoxamine 5'-phosphate + O2 + H2O = pyridoxal 5'-phosphate + H2O2 + NH4(+)</text>
        <dbReference type="Rhea" id="RHEA:15817"/>
        <dbReference type="ChEBI" id="CHEBI:15377"/>
        <dbReference type="ChEBI" id="CHEBI:15379"/>
        <dbReference type="ChEBI" id="CHEBI:16240"/>
        <dbReference type="ChEBI" id="CHEBI:28938"/>
        <dbReference type="ChEBI" id="CHEBI:58451"/>
        <dbReference type="ChEBI" id="CHEBI:597326"/>
        <dbReference type="EC" id="1.4.3.5"/>
    </reaction>
</comment>
<protein>
    <recommendedName>
        <fullName evidence="6">Pyridoxine/pyridoxamine 5'-phosphate oxidase</fullName>
        <ecNumber evidence="6">1.4.3.5</ecNumber>
    </recommendedName>
    <alternativeName>
        <fullName evidence="6">PNP/PMP oxidase</fullName>
        <shortName evidence="6">PNPOx</shortName>
    </alternativeName>
    <alternativeName>
        <fullName evidence="6">Pyridoxal 5'-phosphate synthase</fullName>
    </alternativeName>
</protein>
<feature type="binding site" evidence="6">
    <location>
        <position position="89"/>
    </location>
    <ligand>
        <name>FMN</name>
        <dbReference type="ChEBI" id="CHEBI:58210"/>
    </ligand>
</feature>
<dbReference type="NCBIfam" id="TIGR00558">
    <property type="entry name" value="pdxH"/>
    <property type="match status" value="1"/>
</dbReference>
<evidence type="ECO:0000256" key="1">
    <source>
        <dbReference type="ARBA" id="ARBA00007301"/>
    </source>
</evidence>
<dbReference type="InterPro" id="IPR019576">
    <property type="entry name" value="Pyridoxamine_oxidase_dimer_C"/>
</dbReference>
<comment type="caution">
    <text evidence="9">The sequence shown here is derived from an EMBL/GenBank/DDBJ whole genome shotgun (WGS) entry which is preliminary data.</text>
</comment>
<comment type="pathway">
    <text evidence="6">Cofactor metabolism; pyridoxal 5'-phosphate salvage; pyridoxal 5'-phosphate from pyridoxine 5'-phosphate: step 1/1.</text>
</comment>
<feature type="binding site" evidence="6">
    <location>
        <position position="107"/>
    </location>
    <ligand>
        <name>substrate</name>
    </ligand>
</feature>
<keyword evidence="5 6" id="KW-0664">Pyridoxine biosynthesis</keyword>
<dbReference type="InterPro" id="IPR011576">
    <property type="entry name" value="Pyridox_Oxase_N"/>
</dbReference>
<dbReference type="PANTHER" id="PTHR10851:SF0">
    <property type="entry name" value="PYRIDOXINE-5'-PHOSPHATE OXIDASE"/>
    <property type="match status" value="1"/>
</dbReference>
<dbReference type="PANTHER" id="PTHR10851">
    <property type="entry name" value="PYRIDOXINE-5-PHOSPHATE OXIDASE"/>
    <property type="match status" value="1"/>
</dbReference>
<dbReference type="Proteomes" id="UP001548590">
    <property type="component" value="Unassembled WGS sequence"/>
</dbReference>
<keyword evidence="3 6" id="KW-0288">FMN</keyword>
<evidence type="ECO:0000256" key="5">
    <source>
        <dbReference type="ARBA" id="ARBA00023096"/>
    </source>
</evidence>
<organism evidence="9 10">
    <name type="scientific">Uliginosibacterium paludis</name>
    <dbReference type="NCBI Taxonomy" id="1615952"/>
    <lineage>
        <taxon>Bacteria</taxon>
        <taxon>Pseudomonadati</taxon>
        <taxon>Pseudomonadota</taxon>
        <taxon>Betaproteobacteria</taxon>
        <taxon>Rhodocyclales</taxon>
        <taxon>Zoogloeaceae</taxon>
        <taxon>Uliginosibacterium</taxon>
    </lineage>
</organism>
<reference evidence="9 10" key="1">
    <citation type="submission" date="2024-07" db="EMBL/GenBank/DDBJ databases">
        <title>Uliginosibacterium paludis KCTC:42655.</title>
        <authorList>
            <person name="Kim M.K."/>
        </authorList>
    </citation>
    <scope>NUCLEOTIDE SEQUENCE [LARGE SCALE GENOMIC DNA]</scope>
    <source>
        <strain evidence="9 10">KCTC 42655</strain>
    </source>
</reference>
<feature type="binding site" evidence="6">
    <location>
        <begin position="175"/>
        <end position="177"/>
    </location>
    <ligand>
        <name>substrate</name>
    </ligand>
</feature>
<feature type="binding site" evidence="6">
    <location>
        <position position="115"/>
    </location>
    <ligand>
        <name>substrate</name>
    </ligand>
</feature>
<keyword evidence="2 6" id="KW-0285">Flavoprotein</keyword>
<dbReference type="EMBL" id="JBEWLZ010000003">
    <property type="protein sequence ID" value="MET1489654.1"/>
    <property type="molecule type" value="Genomic_DNA"/>
</dbReference>
<keyword evidence="4 6" id="KW-0560">Oxidoreductase</keyword>
<dbReference type="PROSITE" id="PS01064">
    <property type="entry name" value="PYRIDOX_OXIDASE"/>
    <property type="match status" value="1"/>
</dbReference>
<evidence type="ECO:0000313" key="10">
    <source>
        <dbReference type="Proteomes" id="UP001548590"/>
    </source>
</evidence>
<dbReference type="InterPro" id="IPR000659">
    <property type="entry name" value="Pyridox_Oxase"/>
</dbReference>
<comment type="subunit">
    <text evidence="6">Homodimer.</text>
</comment>
<feature type="binding site" evidence="6">
    <location>
        <position position="50"/>
    </location>
    <ligand>
        <name>substrate</name>
    </ligand>
</feature>
<dbReference type="PIRSF" id="PIRSF000190">
    <property type="entry name" value="Pyd_amn-ph_oxd"/>
    <property type="match status" value="1"/>
</dbReference>
<dbReference type="EC" id="1.4.3.5" evidence="6"/>
<name>A0ABV2CP18_9RHOO</name>
<feature type="domain" description="Pyridoxine 5'-phosphate oxidase dimerisation C-terminal" evidence="8">
    <location>
        <begin position="156"/>
        <end position="197"/>
    </location>
</feature>